<evidence type="ECO:0000256" key="4">
    <source>
        <dbReference type="ARBA" id="ARBA00023136"/>
    </source>
</evidence>
<keyword evidence="3 5" id="KW-1133">Transmembrane helix</keyword>
<keyword evidence="4 5" id="KW-0472">Membrane</keyword>
<accession>A0A8J6J0H9</accession>
<gene>
    <name evidence="7" type="ORF">H8S11_01130</name>
</gene>
<feature type="transmembrane region" description="Helical" evidence="5">
    <location>
        <begin position="137"/>
        <end position="155"/>
    </location>
</feature>
<dbReference type="GO" id="GO:0006508">
    <property type="term" value="P:proteolysis"/>
    <property type="evidence" value="ECO:0007669"/>
    <property type="project" value="UniProtKB-KW"/>
</dbReference>
<evidence type="ECO:0000256" key="5">
    <source>
        <dbReference type="SAM" id="Phobius"/>
    </source>
</evidence>
<feature type="transmembrane region" description="Helical" evidence="5">
    <location>
        <begin position="167"/>
        <end position="184"/>
    </location>
</feature>
<evidence type="ECO:0000259" key="6">
    <source>
        <dbReference type="Pfam" id="PF01694"/>
    </source>
</evidence>
<feature type="transmembrane region" description="Helical" evidence="5">
    <location>
        <begin position="90"/>
        <end position="107"/>
    </location>
</feature>
<dbReference type="SUPFAM" id="SSF144091">
    <property type="entry name" value="Rhomboid-like"/>
    <property type="match status" value="1"/>
</dbReference>
<evidence type="ECO:0000313" key="7">
    <source>
        <dbReference type="EMBL" id="MBC5721429.1"/>
    </source>
</evidence>
<comment type="caution">
    <text evidence="7">The sequence shown here is derived from an EMBL/GenBank/DDBJ whole genome shotgun (WGS) entry which is preliminary data.</text>
</comment>
<organism evidence="7 8">
    <name type="scientific">Flintibacter hominis</name>
    <dbReference type="NCBI Taxonomy" id="2763048"/>
    <lineage>
        <taxon>Bacteria</taxon>
        <taxon>Bacillati</taxon>
        <taxon>Bacillota</taxon>
        <taxon>Clostridia</taxon>
        <taxon>Eubacteriales</taxon>
        <taxon>Flintibacter</taxon>
    </lineage>
</organism>
<evidence type="ECO:0000256" key="2">
    <source>
        <dbReference type="ARBA" id="ARBA00022692"/>
    </source>
</evidence>
<dbReference type="Proteomes" id="UP000628736">
    <property type="component" value="Unassembled WGS sequence"/>
</dbReference>
<keyword evidence="7" id="KW-0378">Hydrolase</keyword>
<dbReference type="Pfam" id="PF01694">
    <property type="entry name" value="Rhomboid"/>
    <property type="match status" value="1"/>
</dbReference>
<reference evidence="7" key="1">
    <citation type="submission" date="2020-08" db="EMBL/GenBank/DDBJ databases">
        <title>Genome public.</title>
        <authorList>
            <person name="Liu C."/>
            <person name="Sun Q."/>
        </authorList>
    </citation>
    <scope>NUCLEOTIDE SEQUENCE</scope>
    <source>
        <strain evidence="7">NSJ-23</strain>
    </source>
</reference>
<dbReference type="GO" id="GO:0004252">
    <property type="term" value="F:serine-type endopeptidase activity"/>
    <property type="evidence" value="ECO:0007669"/>
    <property type="project" value="InterPro"/>
</dbReference>
<feature type="transmembrane region" description="Helical" evidence="5">
    <location>
        <begin position="54"/>
        <end position="78"/>
    </location>
</feature>
<dbReference type="InterPro" id="IPR022764">
    <property type="entry name" value="Peptidase_S54_rhomboid_dom"/>
</dbReference>
<name>A0A8J6J0H9_9FIRM</name>
<proteinExistence type="predicted"/>
<dbReference type="EMBL" id="JACOPO010000001">
    <property type="protein sequence ID" value="MBC5721429.1"/>
    <property type="molecule type" value="Genomic_DNA"/>
</dbReference>
<evidence type="ECO:0000256" key="3">
    <source>
        <dbReference type="ARBA" id="ARBA00022989"/>
    </source>
</evidence>
<keyword evidence="8" id="KW-1185">Reference proteome</keyword>
<evidence type="ECO:0000313" key="8">
    <source>
        <dbReference type="Proteomes" id="UP000628736"/>
    </source>
</evidence>
<comment type="subcellular location">
    <subcellularLocation>
        <location evidence="1">Membrane</location>
        <topology evidence="1">Multi-pass membrane protein</topology>
    </subcellularLocation>
</comment>
<feature type="domain" description="Peptidase S54 rhomboid" evidence="6">
    <location>
        <begin position="51"/>
        <end position="185"/>
    </location>
</feature>
<keyword evidence="7" id="KW-0645">Protease</keyword>
<dbReference type="PANTHER" id="PTHR43066">
    <property type="entry name" value="RHOMBOID-RELATED PROTEIN"/>
    <property type="match status" value="1"/>
</dbReference>
<dbReference type="GO" id="GO:0016020">
    <property type="term" value="C:membrane"/>
    <property type="evidence" value="ECO:0007669"/>
    <property type="project" value="UniProtKB-SubCell"/>
</dbReference>
<dbReference type="AlphaFoldDB" id="A0A8J6J0H9"/>
<dbReference type="InterPro" id="IPR035952">
    <property type="entry name" value="Rhomboid-like_sf"/>
</dbReference>
<evidence type="ECO:0000256" key="1">
    <source>
        <dbReference type="ARBA" id="ARBA00004141"/>
    </source>
</evidence>
<dbReference type="Gene3D" id="1.20.1540.10">
    <property type="entry name" value="Rhomboid-like"/>
    <property type="match status" value="1"/>
</dbReference>
<dbReference type="RefSeq" id="WP_147571628.1">
    <property type="nucleotide sequence ID" value="NZ_JACOPO010000001.1"/>
</dbReference>
<feature type="transmembrane region" description="Helical" evidence="5">
    <location>
        <begin position="113"/>
        <end position="130"/>
    </location>
</feature>
<keyword evidence="2 5" id="KW-0812">Transmembrane</keyword>
<sequence>MRPHIQYNSPVVLTFALLSLGALALGWATGGWTTLHLFCVYRSPLSDPLTYVRLVGHVLGHSGYAHYLSNMMLLLVVGPPLEEKYGSRRLLLCILVTALISGLVQFLCFPKTALLGASGIVFMLILLSSLSGMRAGAIPLTLILVAVLYLGGEVVDAITLRDNVSQLTHVVGGLCGACLGFAMSRRP</sequence>
<protein>
    <submittedName>
        <fullName evidence="7">Rhomboid family intramembrane serine protease</fullName>
    </submittedName>
</protein>